<dbReference type="STRING" id="348802.A0A0D2FCQ7"/>
<feature type="transmembrane region" description="Helical" evidence="2">
    <location>
        <begin position="400"/>
        <end position="428"/>
    </location>
</feature>
<evidence type="ECO:0000256" key="1">
    <source>
        <dbReference type="SAM" id="MobiDB-lite"/>
    </source>
</evidence>
<feature type="region of interest" description="Disordered" evidence="1">
    <location>
        <begin position="272"/>
        <end position="323"/>
    </location>
</feature>
<dbReference type="Proteomes" id="UP000054342">
    <property type="component" value="Unassembled WGS sequence"/>
</dbReference>
<dbReference type="RefSeq" id="XP_013318443.1">
    <property type="nucleotide sequence ID" value="XM_013462989.1"/>
</dbReference>
<dbReference type="GeneID" id="25324324"/>
<reference evidence="3 4" key="1">
    <citation type="submission" date="2015-01" db="EMBL/GenBank/DDBJ databases">
        <title>The Genome Sequence of Exophiala xenobiotica CBS118157.</title>
        <authorList>
            <consortium name="The Broad Institute Genomics Platform"/>
            <person name="Cuomo C."/>
            <person name="de Hoog S."/>
            <person name="Gorbushina A."/>
            <person name="Stielow B."/>
            <person name="Teixiera M."/>
            <person name="Abouelleil A."/>
            <person name="Chapman S.B."/>
            <person name="Priest M."/>
            <person name="Young S.K."/>
            <person name="Wortman J."/>
            <person name="Nusbaum C."/>
            <person name="Birren B."/>
        </authorList>
    </citation>
    <scope>NUCLEOTIDE SEQUENCE [LARGE SCALE GENOMIC DNA]</scope>
    <source>
        <strain evidence="3 4">CBS 118157</strain>
    </source>
</reference>
<feature type="transmembrane region" description="Helical" evidence="2">
    <location>
        <begin position="584"/>
        <end position="606"/>
    </location>
</feature>
<protein>
    <recommendedName>
        <fullName evidence="5">Integral membrane protein</fullName>
    </recommendedName>
</protein>
<keyword evidence="2" id="KW-1133">Transmembrane helix</keyword>
<feature type="compositionally biased region" description="Basic and acidic residues" evidence="1">
    <location>
        <begin position="175"/>
        <end position="189"/>
    </location>
</feature>
<keyword evidence="2" id="KW-0812">Transmembrane</keyword>
<feature type="region of interest" description="Disordered" evidence="1">
    <location>
        <begin position="1"/>
        <end position="204"/>
    </location>
</feature>
<feature type="compositionally biased region" description="Low complexity" evidence="1">
    <location>
        <begin position="134"/>
        <end position="149"/>
    </location>
</feature>
<dbReference type="AlphaFoldDB" id="A0A0D2FCQ7"/>
<feature type="transmembrane region" description="Helical" evidence="2">
    <location>
        <begin position="553"/>
        <end position="578"/>
    </location>
</feature>
<dbReference type="PANTHER" id="PTHR35872">
    <property type="entry name" value="INTEGRAL MEMBRANE PROTEIN (AFU_ORTHOLOGUE AFUA_5G07110)"/>
    <property type="match status" value="1"/>
</dbReference>
<feature type="region of interest" description="Disordered" evidence="1">
    <location>
        <begin position="489"/>
        <end position="509"/>
    </location>
</feature>
<evidence type="ECO:0008006" key="5">
    <source>
        <dbReference type="Google" id="ProtNLM"/>
    </source>
</evidence>
<feature type="compositionally biased region" description="Low complexity" evidence="1">
    <location>
        <begin position="26"/>
        <end position="104"/>
    </location>
</feature>
<dbReference type="EMBL" id="KN847318">
    <property type="protein sequence ID" value="KIW57859.1"/>
    <property type="molecule type" value="Genomic_DNA"/>
</dbReference>
<gene>
    <name evidence="3" type="ORF">PV05_02416</name>
</gene>
<name>A0A0D2FCQ7_9EURO</name>
<sequence>MASSRPNSRRYGANSSADTEPFPSMPESSTGEPSSYSSPTTTTTTTTTTTYTSRGRPYTITTTQPATQAPVTVTSSSAGAPFPGPSTRTTVTTPPQRTVVSTSPQINRRPIGIRRLPSTNLRQDLGEANGGASGNVSRASSGRGRSSSAPQHLQVNVQGPSLTRQSTRQSLLPTVEEHSTANATTDRDSMNVVAGTPNRRRSVSNAARSVISRFSDHSRERQETEYDSDVVDLLDVLDPEVSTLTSLTNVQNSLFVPDLGRWVNRRPTYDLSSRRSTVSRRPPTIEEKAPVAMTPIESADTRPEGTPAGEGAEGEDVSRTGTMQRTWSWQRRPEIDRTHSISSVVTDSHYAVLPHGVSLDGWSEEDKEALDDHVRHMLHSKKSKFKYGMIAFGKYVRKPLGFFVTLYATLITLFGLAWVLFLIGWIYVGDRKSYITDVIDNVLVALFAVVGDGLAPFRAVDTYHMCYIAHYHHLTWRLRREKQLPKLRDHNDLPAQPEKEADPESVKPDDAEFSVLSPQQQQRLIHHQAKFSKSHSFYKPHETATHFAFPLRLLVAIVVLLDCHSLLQIALGTCTWAINYHVRPQALTATILSCSITVNITAGILISIGDRRTRKKDVAEKMARQQLTATAIEKVEKHKRDREESLREAGSRENFEVIDEETADQVRLNSK</sequence>
<proteinExistence type="predicted"/>
<dbReference type="Pfam" id="PF11204">
    <property type="entry name" value="DUF2985"/>
    <property type="match status" value="1"/>
</dbReference>
<dbReference type="PANTHER" id="PTHR35872:SF2">
    <property type="entry name" value="INTEGRAL MEMBRANE PROTEIN (AFU_ORTHOLOGUE AFUA_5G07110)"/>
    <property type="match status" value="1"/>
</dbReference>
<organism evidence="3 4">
    <name type="scientific">Exophiala xenobiotica</name>
    <dbReference type="NCBI Taxonomy" id="348802"/>
    <lineage>
        <taxon>Eukaryota</taxon>
        <taxon>Fungi</taxon>
        <taxon>Dikarya</taxon>
        <taxon>Ascomycota</taxon>
        <taxon>Pezizomycotina</taxon>
        <taxon>Eurotiomycetes</taxon>
        <taxon>Chaetothyriomycetidae</taxon>
        <taxon>Chaetothyriales</taxon>
        <taxon>Herpotrichiellaceae</taxon>
        <taxon>Exophiala</taxon>
    </lineage>
</organism>
<keyword evidence="2" id="KW-0472">Membrane</keyword>
<feature type="compositionally biased region" description="Polar residues" evidence="1">
    <location>
        <begin position="150"/>
        <end position="172"/>
    </location>
</feature>
<dbReference type="OrthoDB" id="3365211at2759"/>
<dbReference type="HOGENOM" id="CLU_015848_0_0_1"/>
<dbReference type="InterPro" id="IPR021369">
    <property type="entry name" value="DUF2985"/>
</dbReference>
<evidence type="ECO:0000256" key="2">
    <source>
        <dbReference type="SAM" id="Phobius"/>
    </source>
</evidence>
<evidence type="ECO:0000313" key="3">
    <source>
        <dbReference type="EMBL" id="KIW57859.1"/>
    </source>
</evidence>
<keyword evidence="4" id="KW-1185">Reference proteome</keyword>
<evidence type="ECO:0000313" key="4">
    <source>
        <dbReference type="Proteomes" id="UP000054342"/>
    </source>
</evidence>
<accession>A0A0D2FCQ7</accession>